<comment type="subunit">
    <text evidence="8">The complex is probably composed of two ATP-binding proteins, two transmembrane proteins and a solute-binding protein.</text>
</comment>
<dbReference type="GO" id="GO:0005524">
    <property type="term" value="F:ATP binding"/>
    <property type="evidence" value="ECO:0007669"/>
    <property type="project" value="UniProtKB-KW"/>
</dbReference>
<dbReference type="InterPro" id="IPR017871">
    <property type="entry name" value="ABC_transporter-like_CS"/>
</dbReference>
<keyword evidence="4 8" id="KW-0547">Nucleotide-binding</keyword>
<comment type="subcellular location">
    <subcellularLocation>
        <location evidence="8">Cell inner membrane</location>
        <topology evidence="8">Peripheral membrane protein</topology>
    </subcellularLocation>
</comment>
<dbReference type="Gene3D" id="3.40.50.300">
    <property type="entry name" value="P-loop containing nucleotide triphosphate hydrolases"/>
    <property type="match status" value="1"/>
</dbReference>
<dbReference type="SMART" id="SM00382">
    <property type="entry name" value="AAA"/>
    <property type="match status" value="1"/>
</dbReference>
<dbReference type="PANTHER" id="PTHR43117:SF4">
    <property type="entry name" value="OSMOPROTECTANT IMPORT ATP-BINDING PROTEIN OSMV"/>
    <property type="match status" value="1"/>
</dbReference>
<dbReference type="InterPro" id="IPR000644">
    <property type="entry name" value="CBS_dom"/>
</dbReference>
<dbReference type="PROSITE" id="PS00211">
    <property type="entry name" value="ABC_TRANSPORTER_1"/>
    <property type="match status" value="1"/>
</dbReference>
<dbReference type="EC" id="7.6.2.9" evidence="8"/>
<dbReference type="InterPro" id="IPR005892">
    <property type="entry name" value="Gly-betaine_transp_ATP-bd"/>
</dbReference>
<feature type="domain" description="ABC transporter" evidence="9">
    <location>
        <begin position="2"/>
        <end position="236"/>
    </location>
</feature>
<evidence type="ECO:0000256" key="2">
    <source>
        <dbReference type="ARBA" id="ARBA00022448"/>
    </source>
</evidence>
<comment type="similarity">
    <text evidence="1 8">Belongs to the ABC transporter superfamily.</text>
</comment>
<protein>
    <recommendedName>
        <fullName evidence="8">Quaternary amine transport ATP-binding protein</fullName>
        <ecNumber evidence="8">7.6.2.9</ecNumber>
    </recommendedName>
</protein>
<feature type="domain" description="CBS" evidence="10">
    <location>
        <begin position="314"/>
        <end position="371"/>
    </location>
</feature>
<evidence type="ECO:0000313" key="12">
    <source>
        <dbReference type="Proteomes" id="UP000719942"/>
    </source>
</evidence>
<keyword evidence="5 8" id="KW-0067">ATP-binding</keyword>
<dbReference type="InterPro" id="IPR003593">
    <property type="entry name" value="AAA+_ATPase"/>
</dbReference>
<dbReference type="PANTHER" id="PTHR43117">
    <property type="entry name" value="OSMOPROTECTANT IMPORT ATP-BINDING PROTEIN OSMV"/>
    <property type="match status" value="1"/>
</dbReference>
<evidence type="ECO:0000256" key="5">
    <source>
        <dbReference type="ARBA" id="ARBA00022840"/>
    </source>
</evidence>
<dbReference type="PROSITE" id="PS51371">
    <property type="entry name" value="CBS"/>
    <property type="match status" value="2"/>
</dbReference>
<keyword evidence="12" id="KW-1185">Reference proteome</keyword>
<gene>
    <name evidence="11" type="ORF">J5W02_10955</name>
</gene>
<dbReference type="Pfam" id="PF00571">
    <property type="entry name" value="CBS"/>
    <property type="match status" value="2"/>
</dbReference>
<dbReference type="InterPro" id="IPR027417">
    <property type="entry name" value="P-loop_NTPase"/>
</dbReference>
<evidence type="ECO:0000256" key="1">
    <source>
        <dbReference type="ARBA" id="ARBA00005417"/>
    </source>
</evidence>
<keyword evidence="6 7" id="KW-0129">CBS domain</keyword>
<evidence type="ECO:0000256" key="4">
    <source>
        <dbReference type="ARBA" id="ARBA00022741"/>
    </source>
</evidence>
<proteinExistence type="inferred from homology"/>
<evidence type="ECO:0000313" key="11">
    <source>
        <dbReference type="EMBL" id="MBW7573327.1"/>
    </source>
</evidence>
<feature type="domain" description="CBS" evidence="10">
    <location>
        <begin position="254"/>
        <end position="313"/>
    </location>
</feature>
<comment type="catalytic activity">
    <reaction evidence="8">
        <text>a quaternary ammonium(out) + ATP + H2O = a quaternary ammonium(in) + ADP + phosphate + H(+)</text>
        <dbReference type="Rhea" id="RHEA:11036"/>
        <dbReference type="ChEBI" id="CHEBI:15377"/>
        <dbReference type="ChEBI" id="CHEBI:15378"/>
        <dbReference type="ChEBI" id="CHEBI:30616"/>
        <dbReference type="ChEBI" id="CHEBI:35267"/>
        <dbReference type="ChEBI" id="CHEBI:43474"/>
        <dbReference type="ChEBI" id="CHEBI:456216"/>
    </reaction>
</comment>
<dbReference type="RefSeq" id="WP_219965732.1">
    <property type="nucleotide sequence ID" value="NZ_JAGFNZ010000004.1"/>
</dbReference>
<dbReference type="Gene3D" id="3.10.580.10">
    <property type="entry name" value="CBS-domain"/>
    <property type="match status" value="1"/>
</dbReference>
<dbReference type="InterPro" id="IPR046342">
    <property type="entry name" value="CBS_dom_sf"/>
</dbReference>
<evidence type="ECO:0000256" key="7">
    <source>
        <dbReference type="PROSITE-ProRule" id="PRU00703"/>
    </source>
</evidence>
<comment type="caution">
    <text evidence="11">The sequence shown here is derived from an EMBL/GenBank/DDBJ whole genome shotgun (WGS) entry which is preliminary data.</text>
</comment>
<dbReference type="SUPFAM" id="SSF54631">
    <property type="entry name" value="CBS-domain pair"/>
    <property type="match status" value="1"/>
</dbReference>
<dbReference type="SMART" id="SM00116">
    <property type="entry name" value="CBS"/>
    <property type="match status" value="2"/>
</dbReference>
<dbReference type="SUPFAM" id="SSF52540">
    <property type="entry name" value="P-loop containing nucleoside triphosphate hydrolases"/>
    <property type="match status" value="1"/>
</dbReference>
<evidence type="ECO:0000256" key="3">
    <source>
        <dbReference type="ARBA" id="ARBA00022737"/>
    </source>
</evidence>
<dbReference type="NCBIfam" id="TIGR01186">
    <property type="entry name" value="proV"/>
    <property type="match status" value="1"/>
</dbReference>
<keyword evidence="8" id="KW-0472">Membrane</keyword>
<sequence>MIRFENVTKAFKQNEVIKNLSFEIQDGEMVVLVGPSGCGKTTTLKMINKLTSPTSGRILIDDQDIAKLDTVKLRRRIGYVIQKTGLFPHMTVKDNIEIILQIEGIDAAKREHITSEMMRIVGMDPEAYLYRYPSQLSGGQLQRIGVARAFASDPKIVLMDEPFSALDPITRAQLQSELVGLQTRLKKTVVFVTHDMDEAIKIADRICILDGGRIVQYDTPENILKNPANEYISDFVGRKRIWNIPELIRVRDIMLINPVSCTRNTTLSECAELLGANEINALPVTDGENRLIGIVYGADLQKQSDRTGLVGEIMKTEFPTTAPEKNLLEILGFIRERQLDFVPVVDEENRLIGLITSKNLMTVLSQQFVDTEGER</sequence>
<keyword evidence="2 8" id="KW-0813">Transport</keyword>
<dbReference type="Pfam" id="PF00005">
    <property type="entry name" value="ABC_tran"/>
    <property type="match status" value="1"/>
</dbReference>
<dbReference type="PROSITE" id="PS50893">
    <property type="entry name" value="ABC_TRANSPORTER_2"/>
    <property type="match status" value="1"/>
</dbReference>
<keyword evidence="8" id="KW-0997">Cell inner membrane</keyword>
<evidence type="ECO:0000259" key="10">
    <source>
        <dbReference type="PROSITE" id="PS51371"/>
    </source>
</evidence>
<dbReference type="EMBL" id="JAGFNZ010000004">
    <property type="protein sequence ID" value="MBW7573327.1"/>
    <property type="molecule type" value="Genomic_DNA"/>
</dbReference>
<keyword evidence="3" id="KW-0677">Repeat</keyword>
<dbReference type="CDD" id="cd02205">
    <property type="entry name" value="CBS_pair_SF"/>
    <property type="match status" value="1"/>
</dbReference>
<organism evidence="11 12">
    <name type="scientific">Caproiciproducens faecalis</name>
    <dbReference type="NCBI Taxonomy" id="2820301"/>
    <lineage>
        <taxon>Bacteria</taxon>
        <taxon>Bacillati</taxon>
        <taxon>Bacillota</taxon>
        <taxon>Clostridia</taxon>
        <taxon>Eubacteriales</taxon>
        <taxon>Acutalibacteraceae</taxon>
        <taxon>Caproiciproducens</taxon>
    </lineage>
</organism>
<name>A0ABS7DPX6_9FIRM</name>
<evidence type="ECO:0000256" key="6">
    <source>
        <dbReference type="ARBA" id="ARBA00023122"/>
    </source>
</evidence>
<accession>A0ABS7DPX6</accession>
<dbReference type="Proteomes" id="UP000719942">
    <property type="component" value="Unassembled WGS sequence"/>
</dbReference>
<evidence type="ECO:0000259" key="9">
    <source>
        <dbReference type="PROSITE" id="PS50893"/>
    </source>
</evidence>
<keyword evidence="8" id="KW-1003">Cell membrane</keyword>
<evidence type="ECO:0000256" key="8">
    <source>
        <dbReference type="RuleBase" id="RU369116"/>
    </source>
</evidence>
<reference evidence="11 12" key="1">
    <citation type="submission" date="2021-03" db="EMBL/GenBank/DDBJ databases">
        <title>Caproiciproducens sp. nov. isolated from feces of cow.</title>
        <authorList>
            <person name="Choi J.-Y."/>
        </authorList>
    </citation>
    <scope>NUCLEOTIDE SEQUENCE [LARGE SCALE GENOMIC DNA]</scope>
    <source>
        <strain evidence="11 12">AGMB10547</strain>
    </source>
</reference>
<dbReference type="InterPro" id="IPR003439">
    <property type="entry name" value="ABC_transporter-like_ATP-bd"/>
</dbReference>